<dbReference type="OrthoDB" id="5354164at2759"/>
<evidence type="ECO:0000313" key="1">
    <source>
        <dbReference type="EMBL" id="KAH7126022.1"/>
    </source>
</evidence>
<protein>
    <submittedName>
        <fullName evidence="1">Uncharacterized protein</fullName>
    </submittedName>
</protein>
<comment type="caution">
    <text evidence="1">The sequence shown here is derived from an EMBL/GenBank/DDBJ whole genome shotgun (WGS) entry which is preliminary data.</text>
</comment>
<name>A0A9P9DVX3_9HYPO</name>
<keyword evidence="2" id="KW-1185">Reference proteome</keyword>
<dbReference type="AlphaFoldDB" id="A0A9P9DVX3"/>
<evidence type="ECO:0000313" key="2">
    <source>
        <dbReference type="Proteomes" id="UP000738349"/>
    </source>
</evidence>
<accession>A0A9P9DVX3</accession>
<gene>
    <name evidence="1" type="ORF">EDB81DRAFT_202931</name>
</gene>
<sequence length="481" mass="52636">MASIGKFALSALSAQQEVSIGLAHGHFDFSLIKLEAPAEYQALGRHLSSKRRVEAEEGMVHATARKLGSLFADDLPKVPALKRAYGLRTSEIAENPAFNPSGKASDGPLGRLIGADGTSIWAAATSGPGALEVHLLACMLARCFSGEEATAVWDELVRARRTVLLQRLGEETFPASTLSLAKVEIRRDMLATWDASARSWIRTADGAMRLRQTQLLHIIENLGLTTSSLSGVYETVMKVWYEALSVVNRLIEGVGQLVTEPQVLIGLSAWHIYPNMSVHCDRPTFVSQKDPLVAQGGVLTVGIQNLNPKSKGITWSVQLQHLKFYGKSTSATAAINSTSTRILFEHLVQMAMGSAMASWGSEFGDLARTSPFFIALANQRSKEISYNNTKTGIMTGVEDPRIFQWVTIFGQQAQLFQSASASEKQKILRRVEFGRRRCSSFLTVHPALVPRAFGFGSYERILSMLSDVEEQLALLRRIAAT</sequence>
<reference evidence="1" key="1">
    <citation type="journal article" date="2021" name="Nat. Commun.">
        <title>Genetic determinants of endophytism in the Arabidopsis root mycobiome.</title>
        <authorList>
            <person name="Mesny F."/>
            <person name="Miyauchi S."/>
            <person name="Thiergart T."/>
            <person name="Pickel B."/>
            <person name="Atanasova L."/>
            <person name="Karlsson M."/>
            <person name="Huettel B."/>
            <person name="Barry K.W."/>
            <person name="Haridas S."/>
            <person name="Chen C."/>
            <person name="Bauer D."/>
            <person name="Andreopoulos W."/>
            <person name="Pangilinan J."/>
            <person name="LaButti K."/>
            <person name="Riley R."/>
            <person name="Lipzen A."/>
            <person name="Clum A."/>
            <person name="Drula E."/>
            <person name="Henrissat B."/>
            <person name="Kohler A."/>
            <person name="Grigoriev I.V."/>
            <person name="Martin F.M."/>
            <person name="Hacquard S."/>
        </authorList>
    </citation>
    <scope>NUCLEOTIDE SEQUENCE</scope>
    <source>
        <strain evidence="1">MPI-CAGE-AT-0147</strain>
    </source>
</reference>
<dbReference type="Proteomes" id="UP000738349">
    <property type="component" value="Unassembled WGS sequence"/>
</dbReference>
<dbReference type="EMBL" id="JAGMUV010000020">
    <property type="protein sequence ID" value="KAH7126022.1"/>
    <property type="molecule type" value="Genomic_DNA"/>
</dbReference>
<organism evidence="1 2">
    <name type="scientific">Dactylonectria macrodidyma</name>
    <dbReference type="NCBI Taxonomy" id="307937"/>
    <lineage>
        <taxon>Eukaryota</taxon>
        <taxon>Fungi</taxon>
        <taxon>Dikarya</taxon>
        <taxon>Ascomycota</taxon>
        <taxon>Pezizomycotina</taxon>
        <taxon>Sordariomycetes</taxon>
        <taxon>Hypocreomycetidae</taxon>
        <taxon>Hypocreales</taxon>
        <taxon>Nectriaceae</taxon>
        <taxon>Dactylonectria</taxon>
    </lineage>
</organism>
<proteinExistence type="predicted"/>